<evidence type="ECO:0000313" key="2">
    <source>
        <dbReference type="Proteomes" id="UP000596929"/>
    </source>
</evidence>
<gene>
    <name evidence="1" type="ORF">H8S20_14595</name>
</gene>
<name>A0ABR7DFH1_9CLOT</name>
<dbReference type="EMBL" id="JACOOO010000033">
    <property type="protein sequence ID" value="MBC5630097.1"/>
    <property type="molecule type" value="Genomic_DNA"/>
</dbReference>
<organism evidence="1 2">
    <name type="scientific">Clostridium hominis</name>
    <dbReference type="NCBI Taxonomy" id="2763036"/>
    <lineage>
        <taxon>Bacteria</taxon>
        <taxon>Bacillati</taxon>
        <taxon>Bacillota</taxon>
        <taxon>Clostridia</taxon>
        <taxon>Eubacteriales</taxon>
        <taxon>Clostridiaceae</taxon>
        <taxon>Clostridium</taxon>
    </lineage>
</organism>
<accession>A0ABR7DFH1</accession>
<evidence type="ECO:0000313" key="1">
    <source>
        <dbReference type="EMBL" id="MBC5630097.1"/>
    </source>
</evidence>
<dbReference type="Proteomes" id="UP000596929">
    <property type="component" value="Unassembled WGS sequence"/>
</dbReference>
<dbReference type="RefSeq" id="WP_032119300.1">
    <property type="nucleotide sequence ID" value="NZ_JACOOO010000033.1"/>
</dbReference>
<sequence length="75" mass="8811">MDAYQLIGLLQQKMKDPRFASRFNQLAEELNSIPGLQQRVMQIVQIDNEKKRQKELDKLPSKAKSIVKELLEMLR</sequence>
<proteinExistence type="predicted"/>
<reference evidence="1 2" key="1">
    <citation type="submission" date="2020-08" db="EMBL/GenBank/DDBJ databases">
        <title>Genome public.</title>
        <authorList>
            <person name="Liu C."/>
            <person name="Sun Q."/>
        </authorList>
    </citation>
    <scope>NUCLEOTIDE SEQUENCE [LARGE SCALE GENOMIC DNA]</scope>
    <source>
        <strain evidence="1 2">NSJ-6</strain>
    </source>
</reference>
<keyword evidence="2" id="KW-1185">Reference proteome</keyword>
<comment type="caution">
    <text evidence="1">The sequence shown here is derived from an EMBL/GenBank/DDBJ whole genome shotgun (WGS) entry which is preliminary data.</text>
</comment>
<protein>
    <submittedName>
        <fullName evidence="1">Uncharacterized protein</fullName>
    </submittedName>
</protein>